<gene>
    <name evidence="2" type="ORF">NNL39_01845</name>
</gene>
<evidence type="ECO:0000313" key="2">
    <source>
        <dbReference type="EMBL" id="UTT62879.1"/>
    </source>
</evidence>
<keyword evidence="3" id="KW-1185">Reference proteome</keyword>
<sequence length="72" mass="8290">MDIVKIEKKQVLSREEAAHQLRAIADELASGNGILMERDGLRVTVKLPDEVTMEVEVEIEHDEREFEITLSW</sequence>
<protein>
    <submittedName>
        <fullName evidence="2">Amphi-Trp domain-containing protein</fullName>
    </submittedName>
</protein>
<dbReference type="RefSeq" id="WP_255160011.1">
    <property type="nucleotide sequence ID" value="NZ_CP101497.1"/>
</dbReference>
<evidence type="ECO:0000259" key="1">
    <source>
        <dbReference type="Pfam" id="PF20068"/>
    </source>
</evidence>
<feature type="domain" description="Amphi-Trp" evidence="1">
    <location>
        <begin position="5"/>
        <end position="72"/>
    </location>
</feature>
<reference evidence="2" key="1">
    <citation type="submission" date="2022-07" db="EMBL/GenBank/DDBJ databases">
        <title>Taxonomic analysis of Microcella humidisoli nov. sp., isolated from riverside soil.</title>
        <authorList>
            <person name="Molina K.M."/>
            <person name="Kim S.B."/>
        </authorList>
    </citation>
    <scope>NUCLEOTIDE SEQUENCE</scope>
    <source>
        <strain evidence="2">MMS21-STM10</strain>
    </source>
</reference>
<dbReference type="EMBL" id="CP101497">
    <property type="protein sequence ID" value="UTT62879.1"/>
    <property type="molecule type" value="Genomic_DNA"/>
</dbReference>
<name>A0ABY5FX63_9MICO</name>
<organism evidence="2 3">
    <name type="scientific">Microcella humidisoli</name>
    <dbReference type="NCBI Taxonomy" id="2963406"/>
    <lineage>
        <taxon>Bacteria</taxon>
        <taxon>Bacillati</taxon>
        <taxon>Actinomycetota</taxon>
        <taxon>Actinomycetes</taxon>
        <taxon>Micrococcales</taxon>
        <taxon>Microbacteriaceae</taxon>
        <taxon>Microcella</taxon>
    </lineage>
</organism>
<proteinExistence type="predicted"/>
<dbReference type="InterPro" id="IPR027598">
    <property type="entry name" value="Amphi-Trp_dom"/>
</dbReference>
<accession>A0ABY5FX63</accession>
<dbReference type="Proteomes" id="UP001060039">
    <property type="component" value="Chromosome"/>
</dbReference>
<evidence type="ECO:0000313" key="3">
    <source>
        <dbReference type="Proteomes" id="UP001060039"/>
    </source>
</evidence>
<dbReference type="NCBIfam" id="TIGR04354">
    <property type="entry name" value="amphi-Trp"/>
    <property type="match status" value="1"/>
</dbReference>
<dbReference type="Pfam" id="PF20068">
    <property type="entry name" value="Amphi-Trp"/>
    <property type="match status" value="1"/>
</dbReference>